<evidence type="ECO:0000259" key="3">
    <source>
        <dbReference type="SMART" id="SM01360"/>
    </source>
</evidence>
<name>A0A9D9ILR6_9BACT</name>
<reference evidence="4" key="1">
    <citation type="submission" date="2020-10" db="EMBL/GenBank/DDBJ databases">
        <authorList>
            <person name="Gilroy R."/>
        </authorList>
    </citation>
    <scope>NUCLEOTIDE SEQUENCE</scope>
    <source>
        <strain evidence="4">B1-13419</strain>
    </source>
</reference>
<feature type="domain" description="Alpha-2-macroglobulin" evidence="3">
    <location>
        <begin position="1109"/>
        <end position="1199"/>
    </location>
</feature>
<dbReference type="InterPro" id="IPR001599">
    <property type="entry name" value="Macroglobln_a2"/>
</dbReference>
<keyword evidence="2" id="KW-0732">Signal</keyword>
<dbReference type="InterPro" id="IPR041246">
    <property type="entry name" value="Bact_MG10"/>
</dbReference>
<proteinExistence type="inferred from homology"/>
<dbReference type="InterPro" id="IPR051802">
    <property type="entry name" value="YfhM-like"/>
</dbReference>
<evidence type="ECO:0000256" key="1">
    <source>
        <dbReference type="ARBA" id="ARBA00010556"/>
    </source>
</evidence>
<reference evidence="4" key="2">
    <citation type="journal article" date="2021" name="PeerJ">
        <title>Extensive microbial diversity within the chicken gut microbiome revealed by metagenomics and culture.</title>
        <authorList>
            <person name="Gilroy R."/>
            <person name="Ravi A."/>
            <person name="Getino M."/>
            <person name="Pursley I."/>
            <person name="Horton D.L."/>
            <person name="Alikhan N.F."/>
            <person name="Baker D."/>
            <person name="Gharbi K."/>
            <person name="Hall N."/>
            <person name="Watson M."/>
            <person name="Adriaenssens E.M."/>
            <person name="Foster-Nyarko E."/>
            <person name="Jarju S."/>
            <person name="Secka A."/>
            <person name="Antonio M."/>
            <person name="Oren A."/>
            <person name="Chaudhuri R.R."/>
            <person name="La Ragione R."/>
            <person name="Hildebrand F."/>
            <person name="Pallen M.J."/>
        </authorList>
    </citation>
    <scope>NUCLEOTIDE SEQUENCE</scope>
    <source>
        <strain evidence="4">B1-13419</strain>
    </source>
</reference>
<evidence type="ECO:0000313" key="4">
    <source>
        <dbReference type="EMBL" id="MBO8475259.1"/>
    </source>
</evidence>
<dbReference type="Pfam" id="PF00207">
    <property type="entry name" value="A2M"/>
    <property type="match status" value="1"/>
</dbReference>
<dbReference type="PANTHER" id="PTHR40094:SF1">
    <property type="entry name" value="UBIQUITIN DOMAIN-CONTAINING PROTEIN"/>
    <property type="match status" value="1"/>
</dbReference>
<dbReference type="SUPFAM" id="SSF48239">
    <property type="entry name" value="Terpenoid cyclases/Protein prenyltransferases"/>
    <property type="match status" value="1"/>
</dbReference>
<evidence type="ECO:0000313" key="5">
    <source>
        <dbReference type="Proteomes" id="UP000823757"/>
    </source>
</evidence>
<dbReference type="InterPro" id="IPR002890">
    <property type="entry name" value="MG2"/>
</dbReference>
<comment type="caution">
    <text evidence="4">The sequence shown here is derived from an EMBL/GenBank/DDBJ whole genome shotgun (WGS) entry which is preliminary data.</text>
</comment>
<dbReference type="PANTHER" id="PTHR40094">
    <property type="entry name" value="ALPHA-2-MACROGLOBULIN HOMOLOG"/>
    <property type="match status" value="1"/>
</dbReference>
<dbReference type="Gene3D" id="2.60.40.1930">
    <property type="match status" value="1"/>
</dbReference>
<accession>A0A9D9ILR6</accession>
<dbReference type="Pfam" id="PF17973">
    <property type="entry name" value="bMG10"/>
    <property type="match status" value="1"/>
</dbReference>
<feature type="chain" id="PRO_5038582882" description="Alpha-2-macroglobulin domain-containing protein" evidence="2">
    <location>
        <begin position="34"/>
        <end position="1833"/>
    </location>
</feature>
<dbReference type="InterPro" id="IPR008930">
    <property type="entry name" value="Terpenoid_cyclase/PrenylTrfase"/>
</dbReference>
<gene>
    <name evidence="4" type="ORF">IAB91_08225</name>
</gene>
<feature type="signal peptide" evidence="2">
    <location>
        <begin position="1"/>
        <end position="33"/>
    </location>
</feature>
<dbReference type="EMBL" id="JADIMD010000121">
    <property type="protein sequence ID" value="MBO8475259.1"/>
    <property type="molecule type" value="Genomic_DNA"/>
</dbReference>
<dbReference type="SMART" id="SM01360">
    <property type="entry name" value="A2M"/>
    <property type="match status" value="1"/>
</dbReference>
<dbReference type="Pfam" id="PF01835">
    <property type="entry name" value="MG2"/>
    <property type="match status" value="1"/>
</dbReference>
<evidence type="ECO:0000256" key="2">
    <source>
        <dbReference type="SAM" id="SignalP"/>
    </source>
</evidence>
<dbReference type="Proteomes" id="UP000823757">
    <property type="component" value="Unassembled WGS sequence"/>
</dbReference>
<dbReference type="GO" id="GO:0004866">
    <property type="term" value="F:endopeptidase inhibitor activity"/>
    <property type="evidence" value="ECO:0007669"/>
    <property type="project" value="InterPro"/>
</dbReference>
<protein>
    <recommendedName>
        <fullName evidence="3">Alpha-2-macroglobulin domain-containing protein</fullName>
    </recommendedName>
</protein>
<comment type="similarity">
    <text evidence="1">Belongs to the protease inhibitor I39 (alpha-2-macroglobulin) family. Bacterial alpha-2-macroglobulin subfamily.</text>
</comment>
<sequence length="1833" mass="202206">MKTKTGLFPMLSVLCAAAAAVLISIMSAGNSDAASVERKNDMKTDKEGHVLVELWKKYNNARLADRPQKESEILDKIIKESLEEGLCWDFYDASYKWYHSEVSRNWKQREKSLDRIAADAEQMGNTVVTYRLIRSGLIDSVIDSKWFAGNVQGNADALKQACNRTFHKNDNALAGSHGYAPFITDLISNDYEYLLWSISRYSGYSQEDDVRETAEQALKEYIGDVYPVGAFLEYTEVLNGVGGPWIEETDDDLENHGESLTARLEKRESALESFAAKYEGKAISLYANEQMLLDRKQILDMGQRGIDGLQAPQSSDYKKLRKDCEDFIRLQKSFRGKEKAVADCLTSVRNLAEELDSRSVWLHTEGYEISVVFRNVDKATLELRHDDEDGELVHSAVISNDRKSYYLLDTVKYQLPPTPDGDYMLVCRYGKEMSSLSYPVFSLSIAGRTVKDSGCGIYIAWQDSGKPVEKADIEILSKGKVVKTVKDYDFEGFTPVQEILDETAAEHEGALEIRCSTVDSAGLYRRSPELFLSGSAFITPASKDSDSQVPERKTDAGIYKDRGAFNPGDSVQFKVVLYSHSDGNDYAVEPDKEIKVWLTGPDGKTVSETTLKTNGFGSASGSFELPEGLKGGTYFISVNVPGQKGYLNRSPLTVDEFVLPAYTMEFDNDRAVWFAGDTVVVKGRLTSYSGHPVSSAKLEYSVESYASGIKPVHGEMKAGDDGSFEIRFRVGVPTGGTDRTYFCYPTVKATDLTGETYEWSASPVYVNPQMHLSTHLSNGAEGNVEMMPGIADDGVELMSCDSARLRFNLLSSMPECPVEYEVTRSGEHVLSGSVMTGEEFVIDLSGRPSGIYSIKAKAVYVHPDGRRLEGKDEMSLLKTSASETSMDYGVESFFRKIDDGRVAALVGVGDGEQWFVMEIHDAAGRLLHSEIFRMDGKNGADDSVRLVCHEYDDSWTDAVSMVLFGFRNGEVRSDSFTYRRPVRTTMEMPLAFTRFTDRTLPGTRLEFCLQTSPDAECLVSVYDKSTDNIRGNSWSEIRFREATPAAVRVRSETGRIGGDSYYAGGDFQLFGASADAVAATPMLRSKSVTAENAMDTAAQAIVREQFDNTLAFLPHIYPDNGGNMEFNVDVTDKLSTYYVSVFAHDRRMRNSVLRKEMTVSLPVKVSVAEPKFLYAGDTYRLRASVSNSSDSPLSGHLLLYVYGTTDHLHSDPIKVMTYPLTVGAGSAAPGEFAVDVPAGSDTLGFKIVYTADIADVSVSDAMFVSIPVMEPIQTLTEAHSAVLVAGMDRDSLKKALAAEFTGISGTGAEYSEIRLMDMLTESVPGKCEPKAKDVLSLSEAYYMNLLASSDPDEGALLEDILACRNHDGGFGWFEGFSSSPVITAVVLERFAALMDRGLCSVDLSDAVNYLDSLQFMEDRPSWYGGISLPQYLYLRSMYPDVPFTVAAGKKQLKEFAGQVRDYLLPADGRGLDDNILGKARRAATLLSLSSPKSETLAISLGLKKRDIRKLASSADADIVSLTEYAVQHPSGGVYFPNAVMPFRGLLESEAYAHSLLCDLMWRYSGGSHGPGGNSPETPLAQKASDIAEGVRLWLMLQKETQNWESDPAYLNAVSSVLDGSESLKSSVIAVMTKNYMKPFGEIEASGNEMSIIRQWYKVVSGITEEEADSLYSAHANACEAPEGAMIKPVKTGQNTWMFPVSEGDTLTTGDKLVAEYRIWSQENRSFVQMVSPYYASMRPADQLSGRTGGWFRPLLLSGAGISKFSFTPCGYREVKSDRTIYYFDVCPEEKTIFTEEFYVTQSGIFSSPAVTVECLYSPHYRANGAAEARMVSE</sequence>
<organism evidence="4 5">
    <name type="scientific">Candidatus Cryptobacteroides faecigallinarum</name>
    <dbReference type="NCBI Taxonomy" id="2840763"/>
    <lineage>
        <taxon>Bacteria</taxon>
        <taxon>Pseudomonadati</taxon>
        <taxon>Bacteroidota</taxon>
        <taxon>Bacteroidia</taxon>
        <taxon>Bacteroidales</taxon>
        <taxon>Candidatus Cryptobacteroides</taxon>
    </lineage>
</organism>